<comment type="caution">
    <text evidence="1">The sequence shown here is derived from an EMBL/GenBank/DDBJ whole genome shotgun (WGS) entry which is preliminary data.</text>
</comment>
<evidence type="ECO:0000313" key="2">
    <source>
        <dbReference type="Proteomes" id="UP000823749"/>
    </source>
</evidence>
<dbReference type="EMBL" id="JACTNZ010000006">
    <property type="protein sequence ID" value="KAG5544100.1"/>
    <property type="molecule type" value="Genomic_DNA"/>
</dbReference>
<name>A0AAV6JVC1_9ERIC</name>
<organism evidence="1 2">
    <name type="scientific">Rhododendron griersonianum</name>
    <dbReference type="NCBI Taxonomy" id="479676"/>
    <lineage>
        <taxon>Eukaryota</taxon>
        <taxon>Viridiplantae</taxon>
        <taxon>Streptophyta</taxon>
        <taxon>Embryophyta</taxon>
        <taxon>Tracheophyta</taxon>
        <taxon>Spermatophyta</taxon>
        <taxon>Magnoliopsida</taxon>
        <taxon>eudicotyledons</taxon>
        <taxon>Gunneridae</taxon>
        <taxon>Pentapetalae</taxon>
        <taxon>asterids</taxon>
        <taxon>Ericales</taxon>
        <taxon>Ericaceae</taxon>
        <taxon>Ericoideae</taxon>
        <taxon>Rhodoreae</taxon>
        <taxon>Rhododendron</taxon>
    </lineage>
</organism>
<dbReference type="AlphaFoldDB" id="A0AAV6JVC1"/>
<protein>
    <submittedName>
        <fullName evidence="1">Uncharacterized protein</fullName>
    </submittedName>
</protein>
<evidence type="ECO:0000313" key="1">
    <source>
        <dbReference type="EMBL" id="KAG5544100.1"/>
    </source>
</evidence>
<proteinExistence type="predicted"/>
<keyword evidence="2" id="KW-1185">Reference proteome</keyword>
<dbReference type="Proteomes" id="UP000823749">
    <property type="component" value="Chromosome 6"/>
</dbReference>
<sequence length="148" mass="17519">MEYAYTPQYSEYVQELFTSAQWFPKPSYDYYSNTCNSGWESRPNFTWTQEALNQYYAPSPRPNFHNSFDPCASYPTSLQQPYQHQAPPPTQKYSFDFQENMLQAFEEFRACKQERTQLLHSQTQSLSKIEAYADQIEIAISGWEENLK</sequence>
<reference evidence="1 2" key="1">
    <citation type="submission" date="2020-08" db="EMBL/GenBank/DDBJ databases">
        <title>Plant Genome Project.</title>
        <authorList>
            <person name="Zhang R.-G."/>
        </authorList>
    </citation>
    <scope>NUCLEOTIDE SEQUENCE [LARGE SCALE GENOMIC DNA]</scope>
    <source>
        <strain evidence="1">WSP0</strain>
        <tissue evidence="1">Leaf</tissue>
    </source>
</reference>
<accession>A0AAV6JVC1</accession>
<gene>
    <name evidence="1" type="ORF">RHGRI_016746</name>
</gene>